<dbReference type="Proteomes" id="UP000285112">
    <property type="component" value="Unassembled WGS sequence"/>
</dbReference>
<name>A0A419I724_9PSEU</name>
<dbReference type="AlphaFoldDB" id="A0A419I724"/>
<evidence type="ECO:0000313" key="1">
    <source>
        <dbReference type="EMBL" id="RJQ87489.1"/>
    </source>
</evidence>
<evidence type="ECO:0000313" key="2">
    <source>
        <dbReference type="Proteomes" id="UP000285112"/>
    </source>
</evidence>
<accession>A0A419I724</accession>
<organism evidence="1 2">
    <name type="scientific">Amycolatopsis panacis</name>
    <dbReference type="NCBI Taxonomy" id="2340917"/>
    <lineage>
        <taxon>Bacteria</taxon>
        <taxon>Bacillati</taxon>
        <taxon>Actinomycetota</taxon>
        <taxon>Actinomycetes</taxon>
        <taxon>Pseudonocardiales</taxon>
        <taxon>Pseudonocardiaceae</taxon>
        <taxon>Amycolatopsis</taxon>
    </lineage>
</organism>
<dbReference type="EMBL" id="QZFV01000068">
    <property type="protein sequence ID" value="RJQ87489.1"/>
    <property type="molecule type" value="Genomic_DNA"/>
</dbReference>
<comment type="caution">
    <text evidence="1">The sequence shown here is derived from an EMBL/GenBank/DDBJ whole genome shotgun (WGS) entry which is preliminary data.</text>
</comment>
<reference evidence="1 2" key="1">
    <citation type="submission" date="2018-09" db="EMBL/GenBank/DDBJ databases">
        <title>YIM PH 21725 draft genome.</title>
        <authorList>
            <person name="Miao C."/>
        </authorList>
    </citation>
    <scope>NUCLEOTIDE SEQUENCE [LARGE SCALE GENOMIC DNA]</scope>
    <source>
        <strain evidence="2">YIM PH21725</strain>
    </source>
</reference>
<gene>
    <name evidence="1" type="ORF">D5S19_09660</name>
</gene>
<dbReference type="RefSeq" id="WP_120023010.1">
    <property type="nucleotide sequence ID" value="NZ_QZFV01000068.1"/>
</dbReference>
<keyword evidence="2" id="KW-1185">Reference proteome</keyword>
<evidence type="ECO:0008006" key="3">
    <source>
        <dbReference type="Google" id="ProtNLM"/>
    </source>
</evidence>
<dbReference type="OrthoDB" id="3352262at2"/>
<protein>
    <recommendedName>
        <fullName evidence="3">Helicase C-terminal domain-containing protein</fullName>
    </recommendedName>
</protein>
<sequence length="107" mass="11716">MIMAFARADVRYIADHLASLGKVPSAVIDAMTPAEDRRSALRELPPGGLIVATTALCEPADLWPTRITVVLWPTPNRRRQVPSELSLVVEVRPDIAIHALYSAETTD</sequence>
<proteinExistence type="predicted"/>